<name>A0A8S9ZF78_9BILA</name>
<comment type="caution">
    <text evidence="1">The sequence shown here is derived from an EMBL/GenBank/DDBJ whole genome shotgun (WGS) entry which is preliminary data.</text>
</comment>
<evidence type="ECO:0000313" key="2">
    <source>
        <dbReference type="Proteomes" id="UP000605970"/>
    </source>
</evidence>
<sequence>MIKQRNLKLYNYFLIENFLKSKNKKNIRNIFNKLFMRSLLIYFCLRHNSSFLLSKLFVCCLEPKNFCIATVFLNKSPQELINKLINKQNLPFFADLICGFLLKNIKMPKLKIQSKIPKFFF</sequence>
<dbReference type="EMBL" id="JABEBT010000118">
    <property type="protein sequence ID" value="KAF7631114.1"/>
    <property type="molecule type" value="Genomic_DNA"/>
</dbReference>
<accession>A0A8S9ZF78</accession>
<reference evidence="1" key="1">
    <citation type="journal article" date="2020" name="Ecol. Evol.">
        <title>Genome structure and content of the rice root-knot nematode (Meloidogyne graminicola).</title>
        <authorList>
            <person name="Phan N.T."/>
            <person name="Danchin E.G.J."/>
            <person name="Klopp C."/>
            <person name="Perfus-Barbeoch L."/>
            <person name="Kozlowski D.K."/>
            <person name="Koutsovoulos G.D."/>
            <person name="Lopez-Roques C."/>
            <person name="Bouchez O."/>
            <person name="Zahm M."/>
            <person name="Besnard G."/>
            <person name="Bellafiore S."/>
        </authorList>
    </citation>
    <scope>NUCLEOTIDE SEQUENCE</scope>
    <source>
        <strain evidence="1">VN-18</strain>
    </source>
</reference>
<dbReference type="AlphaFoldDB" id="A0A8S9ZF78"/>
<dbReference type="Proteomes" id="UP000605970">
    <property type="component" value="Unassembled WGS sequence"/>
</dbReference>
<keyword evidence="2" id="KW-1185">Reference proteome</keyword>
<organism evidence="1 2">
    <name type="scientific">Meloidogyne graminicola</name>
    <dbReference type="NCBI Taxonomy" id="189291"/>
    <lineage>
        <taxon>Eukaryota</taxon>
        <taxon>Metazoa</taxon>
        <taxon>Ecdysozoa</taxon>
        <taxon>Nematoda</taxon>
        <taxon>Chromadorea</taxon>
        <taxon>Rhabditida</taxon>
        <taxon>Tylenchina</taxon>
        <taxon>Tylenchomorpha</taxon>
        <taxon>Tylenchoidea</taxon>
        <taxon>Meloidogynidae</taxon>
        <taxon>Meloidogyninae</taxon>
        <taxon>Meloidogyne</taxon>
    </lineage>
</organism>
<gene>
    <name evidence="1" type="ORF">Mgra_00008646</name>
</gene>
<evidence type="ECO:0000313" key="1">
    <source>
        <dbReference type="EMBL" id="KAF7631114.1"/>
    </source>
</evidence>
<protein>
    <submittedName>
        <fullName evidence="1">Uncharacterized protein</fullName>
    </submittedName>
</protein>
<proteinExistence type="predicted"/>